<accession>A0AAW9DQH3</accession>
<dbReference type="InterPro" id="IPR040079">
    <property type="entry name" value="Glutathione_S-Trfase"/>
</dbReference>
<dbReference type="PANTHER" id="PTHR44051">
    <property type="entry name" value="GLUTATHIONE S-TRANSFERASE-RELATED"/>
    <property type="match status" value="1"/>
</dbReference>
<evidence type="ECO:0000259" key="2">
    <source>
        <dbReference type="PROSITE" id="PS50405"/>
    </source>
</evidence>
<dbReference type="InterPro" id="IPR010987">
    <property type="entry name" value="Glutathione-S-Trfase_C-like"/>
</dbReference>
<feature type="domain" description="GST N-terminal" evidence="1">
    <location>
        <begin position="1"/>
        <end position="80"/>
    </location>
</feature>
<dbReference type="Gene3D" id="1.20.1050.10">
    <property type="match status" value="1"/>
</dbReference>
<dbReference type="Proteomes" id="UP001279553">
    <property type="component" value="Unassembled WGS sequence"/>
</dbReference>
<dbReference type="InterPro" id="IPR004045">
    <property type="entry name" value="Glutathione_S-Trfase_N"/>
</dbReference>
<feature type="domain" description="GST C-terminal" evidence="2">
    <location>
        <begin position="85"/>
        <end position="207"/>
    </location>
</feature>
<dbReference type="InterPro" id="IPR036249">
    <property type="entry name" value="Thioredoxin-like_sf"/>
</dbReference>
<dbReference type="AlphaFoldDB" id="A0AAW9DQH3"/>
<name>A0AAW9DQH3_ACIAO</name>
<proteinExistence type="predicted"/>
<evidence type="ECO:0000313" key="4">
    <source>
        <dbReference type="Proteomes" id="UP001279553"/>
    </source>
</evidence>
<keyword evidence="4" id="KW-1185">Reference proteome</keyword>
<gene>
    <name evidence="3" type="ORF">SIL87_09015</name>
</gene>
<dbReference type="RefSeq" id="WP_319613828.1">
    <property type="nucleotide sequence ID" value="NZ_JAWXYB010000018.1"/>
</dbReference>
<dbReference type="SUPFAM" id="SSF47616">
    <property type="entry name" value="GST C-terminal domain-like"/>
    <property type="match status" value="1"/>
</dbReference>
<dbReference type="PANTHER" id="PTHR44051:SF8">
    <property type="entry name" value="GLUTATHIONE S-TRANSFERASE GSTA"/>
    <property type="match status" value="1"/>
</dbReference>
<dbReference type="InterPro" id="IPR036282">
    <property type="entry name" value="Glutathione-S-Trfase_C_sf"/>
</dbReference>
<sequence>MKLYYAPGSCSIGTHVILEEIGKPYQSHEVNLAGGEQFSEAFKQINPKSKVPVMILDDGTSLTEWIAIAGYLAVTNPEANLLPQDPLDWARATEYMVHCNCTMHSHGFARIRRAERFTPSGDEDDEETVRGQGRRIFNDGFALMDEVLQGREWLLNHYSIADAALFYVSFWADVRGAATMPPNVAAHYARMKSRPAVQRALAIEGFA</sequence>
<dbReference type="Pfam" id="PF13409">
    <property type="entry name" value="GST_N_2"/>
    <property type="match status" value="1"/>
</dbReference>
<reference evidence="3 4" key="1">
    <citation type="submission" date="2023-11" db="EMBL/GenBank/DDBJ databases">
        <title>MicrobeMod: A computational toolkit for identifying prokaryotic methylation and restriction-modification with nanopore sequencing.</title>
        <authorList>
            <person name="Crits-Christoph A."/>
            <person name="Kang S.C."/>
            <person name="Lee H."/>
            <person name="Ostrov N."/>
        </authorList>
    </citation>
    <scope>NUCLEOTIDE SEQUENCE [LARGE SCALE GENOMIC DNA]</scope>
    <source>
        <strain evidence="3 4">DSMZ 700</strain>
    </source>
</reference>
<dbReference type="PROSITE" id="PS50404">
    <property type="entry name" value="GST_NTER"/>
    <property type="match status" value="1"/>
</dbReference>
<evidence type="ECO:0000259" key="1">
    <source>
        <dbReference type="PROSITE" id="PS50404"/>
    </source>
</evidence>
<dbReference type="Gene3D" id="3.40.30.10">
    <property type="entry name" value="Glutaredoxin"/>
    <property type="match status" value="1"/>
</dbReference>
<dbReference type="SFLD" id="SFLDG00358">
    <property type="entry name" value="Main_(cytGST)"/>
    <property type="match status" value="1"/>
</dbReference>
<dbReference type="SUPFAM" id="SSF52833">
    <property type="entry name" value="Thioredoxin-like"/>
    <property type="match status" value="1"/>
</dbReference>
<organism evidence="3 4">
    <name type="scientific">Acidiphilium acidophilum</name>
    <name type="common">Thiobacillus acidophilus</name>
    <dbReference type="NCBI Taxonomy" id="76588"/>
    <lineage>
        <taxon>Bacteria</taxon>
        <taxon>Pseudomonadati</taxon>
        <taxon>Pseudomonadota</taxon>
        <taxon>Alphaproteobacteria</taxon>
        <taxon>Acetobacterales</taxon>
        <taxon>Acidocellaceae</taxon>
        <taxon>Acidiphilium</taxon>
    </lineage>
</organism>
<dbReference type="CDD" id="cd03057">
    <property type="entry name" value="GST_N_Beta"/>
    <property type="match status" value="1"/>
</dbReference>
<dbReference type="PROSITE" id="PS50405">
    <property type="entry name" value="GST_CTER"/>
    <property type="match status" value="1"/>
</dbReference>
<dbReference type="SFLD" id="SFLDG01150">
    <property type="entry name" value="Main.1:_Beta-like"/>
    <property type="match status" value="1"/>
</dbReference>
<dbReference type="EMBL" id="JAWXYB010000018">
    <property type="protein sequence ID" value="MDX5930902.1"/>
    <property type="molecule type" value="Genomic_DNA"/>
</dbReference>
<dbReference type="SFLD" id="SFLDS00019">
    <property type="entry name" value="Glutathione_Transferase_(cytos"/>
    <property type="match status" value="1"/>
</dbReference>
<protein>
    <submittedName>
        <fullName evidence="3">Glutathione S-transferase N-terminal domain-containing protein</fullName>
    </submittedName>
</protein>
<evidence type="ECO:0000313" key="3">
    <source>
        <dbReference type="EMBL" id="MDX5930902.1"/>
    </source>
</evidence>
<comment type="caution">
    <text evidence="3">The sequence shown here is derived from an EMBL/GenBank/DDBJ whole genome shotgun (WGS) entry which is preliminary data.</text>
</comment>